<evidence type="ECO:0000313" key="2">
    <source>
        <dbReference type="Proteomes" id="UP000030185"/>
    </source>
</evidence>
<dbReference type="PIRSF" id="PIRSF037081">
    <property type="entry name" value="P-loop_All4644_prd"/>
    <property type="match status" value="1"/>
</dbReference>
<keyword evidence="2" id="KW-1185">Reference proteome</keyword>
<dbReference type="InterPro" id="IPR027417">
    <property type="entry name" value="P-loop_NTPase"/>
</dbReference>
<dbReference type="Gene3D" id="3.40.50.300">
    <property type="entry name" value="P-loop containing nucleotide triphosphate hydrolases"/>
    <property type="match status" value="1"/>
</dbReference>
<dbReference type="Proteomes" id="UP000030185">
    <property type="component" value="Unassembled WGS sequence"/>
</dbReference>
<protein>
    <recommendedName>
        <fullName evidence="3">Kinase</fullName>
    </recommendedName>
</protein>
<dbReference type="GO" id="GO:0003690">
    <property type="term" value="F:double-stranded DNA binding"/>
    <property type="evidence" value="ECO:0007669"/>
    <property type="project" value="TreeGrafter"/>
</dbReference>
<name>A0A098L8B1_9BACT</name>
<evidence type="ECO:0000313" key="1">
    <source>
        <dbReference type="EMBL" id="GAL82910.1"/>
    </source>
</evidence>
<dbReference type="RefSeq" id="WP_045457090.1">
    <property type="nucleotide sequence ID" value="NZ_BBLT01000001.1"/>
</dbReference>
<dbReference type="GO" id="GO:0046404">
    <property type="term" value="F:ATP-dependent polydeoxyribonucleotide 5'-hydroxyl-kinase activity"/>
    <property type="evidence" value="ECO:0007669"/>
    <property type="project" value="TreeGrafter"/>
</dbReference>
<dbReference type="STRING" id="153721.MYP_136"/>
<accession>A0A098L8B1</accession>
<gene>
    <name evidence="1" type="ORF">MYP_136</name>
</gene>
<dbReference type="PANTHER" id="PTHR12083:SF9">
    <property type="entry name" value="BIFUNCTIONAL POLYNUCLEOTIDE PHOSPHATASE_KINASE"/>
    <property type="match status" value="1"/>
</dbReference>
<dbReference type="AlphaFoldDB" id="A0A098L8B1"/>
<dbReference type="PANTHER" id="PTHR12083">
    <property type="entry name" value="BIFUNCTIONAL POLYNUCLEOTIDE PHOSPHATASE/KINASE"/>
    <property type="match status" value="1"/>
</dbReference>
<evidence type="ECO:0008006" key="3">
    <source>
        <dbReference type="Google" id="ProtNLM"/>
    </source>
</evidence>
<dbReference type="Pfam" id="PF13671">
    <property type="entry name" value="AAA_33"/>
    <property type="match status" value="1"/>
</dbReference>
<dbReference type="EMBL" id="BBLT01000001">
    <property type="protein sequence ID" value="GAL82910.1"/>
    <property type="molecule type" value="Genomic_DNA"/>
</dbReference>
<organism evidence="1 2">
    <name type="scientific">Sporocytophaga myxococcoides</name>
    <dbReference type="NCBI Taxonomy" id="153721"/>
    <lineage>
        <taxon>Bacteria</taxon>
        <taxon>Pseudomonadati</taxon>
        <taxon>Bacteroidota</taxon>
        <taxon>Cytophagia</taxon>
        <taxon>Cytophagales</taxon>
        <taxon>Cytophagaceae</taxon>
        <taxon>Sporocytophaga</taxon>
    </lineage>
</organism>
<dbReference type="SUPFAM" id="SSF52540">
    <property type="entry name" value="P-loop containing nucleoside triphosphate hydrolases"/>
    <property type="match status" value="1"/>
</dbReference>
<dbReference type="InterPro" id="IPR017101">
    <property type="entry name" value="P-loop_ATP/GTP-bd_All4644_prd"/>
</dbReference>
<dbReference type="OrthoDB" id="8564590at2"/>
<comment type="caution">
    <text evidence="1">The sequence shown here is derived from an EMBL/GenBank/DDBJ whole genome shotgun (WGS) entry which is preliminary data.</text>
</comment>
<dbReference type="GO" id="GO:0046403">
    <property type="term" value="F:polynucleotide 3'-phosphatase activity"/>
    <property type="evidence" value="ECO:0007669"/>
    <property type="project" value="TreeGrafter"/>
</dbReference>
<sequence length="148" mass="17390">MEAVIFCGIQASGKSTFFKEKFFKTHVRISMDLLRTRNRERLFLETCLKTKMSFVVENTNPTRAEREKFISKAREFGYRIVGYYFKTSLKDALERNNNRDGKECVPEVGIKATLKKLELPSFDEGFDELYFVEIKDGKFIIKDWSDEV</sequence>
<dbReference type="GO" id="GO:0006281">
    <property type="term" value="P:DNA repair"/>
    <property type="evidence" value="ECO:0007669"/>
    <property type="project" value="TreeGrafter"/>
</dbReference>
<proteinExistence type="predicted"/>
<reference evidence="1 2" key="1">
    <citation type="submission" date="2014-09" db="EMBL/GenBank/DDBJ databases">
        <title>Sporocytophaga myxococcoides PG-01 genome sequencing.</title>
        <authorList>
            <person name="Liu L."/>
            <person name="Gao P.J."/>
            <person name="Chen G.J."/>
            <person name="Wang L.S."/>
        </authorList>
    </citation>
    <scope>NUCLEOTIDE SEQUENCE [LARGE SCALE GENOMIC DNA]</scope>
    <source>
        <strain evidence="1 2">PG-01</strain>
    </source>
</reference>
<dbReference type="eggNOG" id="COG4639">
    <property type="taxonomic scope" value="Bacteria"/>
</dbReference>